<dbReference type="Proteomes" id="UP000051952">
    <property type="component" value="Unassembled WGS sequence"/>
</dbReference>
<feature type="region of interest" description="Disordered" evidence="1">
    <location>
        <begin position="254"/>
        <end position="286"/>
    </location>
</feature>
<organism evidence="2 3">
    <name type="scientific">Bodo saltans</name>
    <name type="common">Flagellated protozoan</name>
    <dbReference type="NCBI Taxonomy" id="75058"/>
    <lineage>
        <taxon>Eukaryota</taxon>
        <taxon>Discoba</taxon>
        <taxon>Euglenozoa</taxon>
        <taxon>Kinetoplastea</taxon>
        <taxon>Metakinetoplastina</taxon>
        <taxon>Eubodonida</taxon>
        <taxon>Bodonidae</taxon>
        <taxon>Bodo</taxon>
    </lineage>
</organism>
<feature type="compositionally biased region" description="Low complexity" evidence="1">
    <location>
        <begin position="403"/>
        <end position="417"/>
    </location>
</feature>
<feature type="compositionally biased region" description="Low complexity" evidence="1">
    <location>
        <begin position="254"/>
        <end position="270"/>
    </location>
</feature>
<dbReference type="AlphaFoldDB" id="A0A0S4J7N2"/>
<dbReference type="VEuPathDB" id="TriTrypDB:BSAL_92530"/>
<evidence type="ECO:0000313" key="3">
    <source>
        <dbReference type="Proteomes" id="UP000051952"/>
    </source>
</evidence>
<feature type="compositionally biased region" description="Acidic residues" evidence="1">
    <location>
        <begin position="1"/>
        <end position="10"/>
    </location>
</feature>
<feature type="compositionally biased region" description="Polar residues" evidence="1">
    <location>
        <begin position="693"/>
        <end position="708"/>
    </location>
</feature>
<feature type="compositionally biased region" description="Polar residues" evidence="1">
    <location>
        <begin position="595"/>
        <end position="614"/>
    </location>
</feature>
<proteinExistence type="predicted"/>
<feature type="compositionally biased region" description="Polar residues" evidence="1">
    <location>
        <begin position="547"/>
        <end position="559"/>
    </location>
</feature>
<feature type="region of interest" description="Disordered" evidence="1">
    <location>
        <begin position="108"/>
        <end position="134"/>
    </location>
</feature>
<dbReference type="OrthoDB" id="269394at2759"/>
<sequence>MMPSTVEEEEQRQRATTPPPTTDDSHRLHLLDFAGKLQCSLHLQRFQFIETAEDPVQWANRVRRQWGGSTPTLSLRVTLGTRIIGLTPPQAIDFGGIKAAGGSSTGFSGNTSMTNASGHQVNNRSGSLESGGGASSSSSSFVGINWLGMGGGVTFDLPNLAPNNAMLTLEILNFATVPPTLSGISVIHAAVLSTLATSKPGPFSQRRPTLTQRFAVHCFPNANATIRDKDTTTHAVLMAEVRITSLAAAALLSSGGTTTSGPPSRTISRTNSFSGNPEESFTAVGGPTNTSITGASFLGMDPLSQHIRGPLTNSSLVGGGGPSSHALSALDFNFGAVRLSTTSLYFPTTFLTSCGSFVVSNVLCVMNNTENSMISLRIIVSERNGGCMAAVAPEVAARNRGRSVSPSTSGKGSSGASITTCKDLLLVHPREAVTLRPQQRAFFSITWGVGKSPISSQSLQHNVAVQLQVQRNADEPAIAPIDLELHCAQPQPDEMHKPFHYWVNTTMVSNRPLHDELELPYVRSVLPVFLLLQRMEASVNRMGGATSGSDGSPRGSSIVGSADATAQHGEETLFIRDKDKGGLVMIKAGGHAKTTPGSSFALGSTTPSLSSAESQPFGAGGRPLQPWEVRLRSRPPKVDVSLSVVRCVVHMGQLRGLPMVVNSSTSSFLSNTTSSNANNGAQHPPSSPRFEETTSSTGNTSDYSATQTNTPAFRVSISPLQSGWTVTRSDTTPAYQAQSGALNWVGDYLEVIKQPGANTVQCLRLDLYEVNLADDDAIPIGSALISIPSTPKLPEVMRLPVAFYVYDSYSMYDKLSTTSLLFKDVALELHPSISSA</sequence>
<keyword evidence="3" id="KW-1185">Reference proteome</keyword>
<feature type="region of interest" description="Disordered" evidence="1">
    <location>
        <begin position="541"/>
        <end position="573"/>
    </location>
</feature>
<name>A0A0S4J7N2_BODSA</name>
<protein>
    <submittedName>
        <fullName evidence="2">Uncharacterized protein</fullName>
    </submittedName>
</protein>
<accession>A0A0S4J7N2</accession>
<feature type="region of interest" description="Disordered" evidence="1">
    <location>
        <begin position="594"/>
        <end position="623"/>
    </location>
</feature>
<feature type="region of interest" description="Disordered" evidence="1">
    <location>
        <begin position="398"/>
        <end position="417"/>
    </location>
</feature>
<feature type="region of interest" description="Disordered" evidence="1">
    <location>
        <begin position="1"/>
        <end position="25"/>
    </location>
</feature>
<feature type="compositionally biased region" description="Low complexity" evidence="1">
    <location>
        <begin position="665"/>
        <end position="679"/>
    </location>
</feature>
<reference evidence="3" key="1">
    <citation type="submission" date="2015-09" db="EMBL/GenBank/DDBJ databases">
        <authorList>
            <consortium name="Pathogen Informatics"/>
        </authorList>
    </citation>
    <scope>NUCLEOTIDE SEQUENCE [LARGE SCALE GENOMIC DNA]</scope>
    <source>
        <strain evidence="3">Lake Konstanz</strain>
    </source>
</reference>
<feature type="region of interest" description="Disordered" evidence="1">
    <location>
        <begin position="665"/>
        <end position="708"/>
    </location>
</feature>
<gene>
    <name evidence="2" type="ORF">BSAL_92530</name>
</gene>
<feature type="compositionally biased region" description="Polar residues" evidence="1">
    <location>
        <begin position="115"/>
        <end position="124"/>
    </location>
</feature>
<evidence type="ECO:0000313" key="2">
    <source>
        <dbReference type="EMBL" id="CUG86318.1"/>
    </source>
</evidence>
<evidence type="ECO:0000256" key="1">
    <source>
        <dbReference type="SAM" id="MobiDB-lite"/>
    </source>
</evidence>
<dbReference type="EMBL" id="CYKH01001276">
    <property type="protein sequence ID" value="CUG86318.1"/>
    <property type="molecule type" value="Genomic_DNA"/>
</dbReference>